<dbReference type="CDD" id="cd07381">
    <property type="entry name" value="MPP_CapA"/>
    <property type="match status" value="1"/>
</dbReference>
<feature type="region of interest" description="Disordered" evidence="2">
    <location>
        <begin position="52"/>
        <end position="172"/>
    </location>
</feature>
<reference evidence="6" key="1">
    <citation type="journal article" date="2019" name="Int. J. Syst. Evol. Microbiol.">
        <title>The Global Catalogue of Microorganisms (GCM) 10K type strain sequencing project: providing services to taxonomists for standard genome sequencing and annotation.</title>
        <authorList>
            <consortium name="The Broad Institute Genomics Platform"/>
            <consortium name="The Broad Institute Genome Sequencing Center for Infectious Disease"/>
            <person name="Wu L."/>
            <person name="Ma J."/>
        </authorList>
    </citation>
    <scope>NUCLEOTIDE SEQUENCE [LARGE SCALE GENOMIC DNA]</scope>
    <source>
        <strain evidence="6">IBRC-M 10987</strain>
    </source>
</reference>
<evidence type="ECO:0000256" key="1">
    <source>
        <dbReference type="ARBA" id="ARBA00005662"/>
    </source>
</evidence>
<accession>A0ABV8K9P1</accession>
<dbReference type="Proteomes" id="UP001595715">
    <property type="component" value="Unassembled WGS sequence"/>
</dbReference>
<dbReference type="Pfam" id="PF09587">
    <property type="entry name" value="PGA_cap"/>
    <property type="match status" value="1"/>
</dbReference>
<evidence type="ECO:0000256" key="3">
    <source>
        <dbReference type="SAM" id="Phobius"/>
    </source>
</evidence>
<evidence type="ECO:0000259" key="4">
    <source>
        <dbReference type="SMART" id="SM00854"/>
    </source>
</evidence>
<keyword evidence="3" id="KW-1133">Transmembrane helix</keyword>
<dbReference type="PANTHER" id="PTHR33393:SF13">
    <property type="entry name" value="PGA BIOSYNTHESIS PROTEIN CAPA"/>
    <property type="match status" value="1"/>
</dbReference>
<dbReference type="RefSeq" id="WP_377721379.1">
    <property type="nucleotide sequence ID" value="NZ_JBHSAM010000034.1"/>
</dbReference>
<keyword evidence="3" id="KW-0472">Membrane</keyword>
<name>A0ABV8K9P1_9BACL</name>
<evidence type="ECO:0000313" key="5">
    <source>
        <dbReference type="EMBL" id="MFC4102770.1"/>
    </source>
</evidence>
<dbReference type="SMART" id="SM00854">
    <property type="entry name" value="PGA_cap"/>
    <property type="match status" value="1"/>
</dbReference>
<dbReference type="SUPFAM" id="SSF56300">
    <property type="entry name" value="Metallo-dependent phosphatases"/>
    <property type="match status" value="1"/>
</dbReference>
<comment type="caution">
    <text evidence="5">The sequence shown here is derived from an EMBL/GenBank/DDBJ whole genome shotgun (WGS) entry which is preliminary data.</text>
</comment>
<feature type="compositionally biased region" description="Low complexity" evidence="2">
    <location>
        <begin position="117"/>
        <end position="163"/>
    </location>
</feature>
<proteinExistence type="inferred from homology"/>
<sequence length="486" mass="50852">MHVSRSESHKQDKQRKSRRMKRLLIANISMLAIIGVLVAVFYLTDDGNKKGLDSLPDDQEQGTTTDNGPAADDPGGDGRNIGAEDADAIDGTGEPPSDANASQDGTAGADGGGAGDANGEPANGEAAAPAEEAPSSDSDETSSPPSAGESGSGSSAGDDGAATNDSPEPSGKTIRLSFVGDILLAANVQALMEKNGYDYPYAKSLPYLQEPDLTAGNLENPITKRGTPAQDKQFVFKGTPDSLPALKEAGFDVVSLANNHTLDQGVEGLLDTIGFLDEMGLPNMGGGSDDREAYEPVILEADGIKVAYVGLSRVLPVGSWKAAPDRAGVAEAYGDAKQGIEAIKAAKAKADLVVVMVHWGIEKADKPQEYQKQLGRNFIDAGADLIIGSHPHVLQGFETYKGKWIAYSLGNYIFNMTKTEKTKDTGVLDAVCTASGSCQLQFHPMRSNQSQPVPLEGEQAEALLARLSDISLGATVDSQGYVNAKE</sequence>
<feature type="transmembrane region" description="Helical" evidence="3">
    <location>
        <begin position="23"/>
        <end position="43"/>
    </location>
</feature>
<keyword evidence="3" id="KW-0812">Transmembrane</keyword>
<dbReference type="PANTHER" id="PTHR33393">
    <property type="entry name" value="POLYGLUTAMINE SYNTHESIS ACCESSORY PROTEIN RV0574C-RELATED"/>
    <property type="match status" value="1"/>
</dbReference>
<dbReference type="InterPro" id="IPR052169">
    <property type="entry name" value="CW_Biosynth-Accessory"/>
</dbReference>
<protein>
    <submittedName>
        <fullName evidence="5">CapA family protein</fullName>
    </submittedName>
</protein>
<dbReference type="Gene3D" id="3.60.21.10">
    <property type="match status" value="1"/>
</dbReference>
<evidence type="ECO:0000256" key="2">
    <source>
        <dbReference type="SAM" id="MobiDB-lite"/>
    </source>
</evidence>
<keyword evidence="6" id="KW-1185">Reference proteome</keyword>
<gene>
    <name evidence="5" type="ORF">ACFOZ8_24425</name>
</gene>
<comment type="similarity">
    <text evidence="1">Belongs to the CapA family.</text>
</comment>
<organism evidence="5 6">
    <name type="scientific">Paenibacillus xanthanilyticus</name>
    <dbReference type="NCBI Taxonomy" id="1783531"/>
    <lineage>
        <taxon>Bacteria</taxon>
        <taxon>Bacillati</taxon>
        <taxon>Bacillota</taxon>
        <taxon>Bacilli</taxon>
        <taxon>Bacillales</taxon>
        <taxon>Paenibacillaceae</taxon>
        <taxon>Paenibacillus</taxon>
    </lineage>
</organism>
<feature type="domain" description="Capsule synthesis protein CapA" evidence="4">
    <location>
        <begin position="175"/>
        <end position="416"/>
    </location>
</feature>
<dbReference type="InterPro" id="IPR029052">
    <property type="entry name" value="Metallo-depent_PP-like"/>
</dbReference>
<evidence type="ECO:0000313" key="6">
    <source>
        <dbReference type="Proteomes" id="UP001595715"/>
    </source>
</evidence>
<dbReference type="EMBL" id="JBHSAM010000034">
    <property type="protein sequence ID" value="MFC4102770.1"/>
    <property type="molecule type" value="Genomic_DNA"/>
</dbReference>
<dbReference type="InterPro" id="IPR019079">
    <property type="entry name" value="Capsule_synth_CapA"/>
</dbReference>